<proteinExistence type="predicted"/>
<dbReference type="RefSeq" id="WP_090637894.1">
    <property type="nucleotide sequence ID" value="NZ_CVRB01000004.1"/>
</dbReference>
<feature type="domain" description="NERD" evidence="1">
    <location>
        <begin position="37"/>
        <end position="147"/>
    </location>
</feature>
<dbReference type="InterPro" id="IPR011528">
    <property type="entry name" value="NERD"/>
</dbReference>
<sequence>MAFKDRIVSDELKKWRSLHARMVLTEEERKYYLNKEKGFEGELRFDELTEKLTGDQIILNDLLLEVNGVTFQIDTTIIFQDTIDLFEVKNYEGDYLFKQNRFYINSELEILNPLDQLKRCQTLFRQLLQNLSFKIPVEGRLIFINPEFTLYNAPENKSIIFPTQINRFMKKLNSKPSKVNGTHKKLAEQLVSLHQTNSKINMLPNYEYHQPQMGISCASCHSLMTSVKGTKLICNVCEVEEKLESAVMRSVWEFKLLFPDKEITTNSIFDWCKVVPSKPIIRRILQKNMKSIGIGQWSYYEF</sequence>
<protein>
    <submittedName>
        <fullName evidence="2">NERD domain-containing protein</fullName>
    </submittedName>
</protein>
<organism evidence="2 3">
    <name type="scientific">Neobacillus massiliamazoniensis</name>
    <dbReference type="NCBI Taxonomy" id="1499688"/>
    <lineage>
        <taxon>Bacteria</taxon>
        <taxon>Bacillati</taxon>
        <taxon>Bacillota</taxon>
        <taxon>Bacilli</taxon>
        <taxon>Bacillales</taxon>
        <taxon>Bacillaceae</taxon>
        <taxon>Neobacillus</taxon>
    </lineage>
</organism>
<accession>A0A0U1P2A5</accession>
<dbReference type="OrthoDB" id="2164794at2"/>
<dbReference type="AlphaFoldDB" id="A0A0U1P2A5"/>
<evidence type="ECO:0000313" key="3">
    <source>
        <dbReference type="Proteomes" id="UP000199087"/>
    </source>
</evidence>
<dbReference type="EMBL" id="CVRB01000004">
    <property type="protein sequence ID" value="CRK84327.1"/>
    <property type="molecule type" value="Genomic_DNA"/>
</dbReference>
<name>A0A0U1P2A5_9BACI</name>
<evidence type="ECO:0000259" key="1">
    <source>
        <dbReference type="PROSITE" id="PS50965"/>
    </source>
</evidence>
<dbReference type="STRING" id="1499688.BN000_04334"/>
<evidence type="ECO:0000313" key="2">
    <source>
        <dbReference type="EMBL" id="CRK84327.1"/>
    </source>
</evidence>
<gene>
    <name evidence="2" type="ORF">BN000_04334</name>
</gene>
<keyword evidence="3" id="KW-1185">Reference proteome</keyword>
<dbReference type="PROSITE" id="PS50965">
    <property type="entry name" value="NERD"/>
    <property type="match status" value="1"/>
</dbReference>
<dbReference type="Pfam" id="PF08378">
    <property type="entry name" value="NERD"/>
    <property type="match status" value="1"/>
</dbReference>
<dbReference type="Proteomes" id="UP000199087">
    <property type="component" value="Unassembled WGS sequence"/>
</dbReference>
<reference evidence="3" key="1">
    <citation type="submission" date="2015-05" db="EMBL/GenBank/DDBJ databases">
        <authorList>
            <person name="Urmite Genomes"/>
        </authorList>
    </citation>
    <scope>NUCLEOTIDE SEQUENCE [LARGE SCALE GENOMIC DNA]</scope>
    <source>
        <strain evidence="3">LF1</strain>
    </source>
</reference>